<organism evidence="2 3">
    <name type="scientific">Flavobacterium psychroterrae</name>
    <dbReference type="NCBI Taxonomy" id="2133767"/>
    <lineage>
        <taxon>Bacteria</taxon>
        <taxon>Pseudomonadati</taxon>
        <taxon>Bacteroidota</taxon>
        <taxon>Flavobacteriia</taxon>
        <taxon>Flavobacteriales</taxon>
        <taxon>Flavobacteriaceae</taxon>
        <taxon>Flavobacterium</taxon>
    </lineage>
</organism>
<proteinExistence type="predicted"/>
<evidence type="ECO:0000313" key="3">
    <source>
        <dbReference type="Proteomes" id="UP000722625"/>
    </source>
</evidence>
<evidence type="ECO:0000259" key="1">
    <source>
        <dbReference type="Pfam" id="PF19512"/>
    </source>
</evidence>
<dbReference type="InterPro" id="IPR046109">
    <property type="entry name" value="DUF6046"/>
</dbReference>
<sequence length="223" mass="25559">MALDKQDLLFAGLMGSKAVNLIQNANIVNNELINRVLPVIPFLPVKNEKNNVTSKSGHAINAEDNWTTRDSIEDQKQFFPLSFSFKENGQKWLFPYEPMINIASGNSIVKRNVAKQGDKLIGTIKERWSRKDFDITVTGVLIGSIMQGKPEDCFPREHFSKLFEFLKHSKEIFIYCHPLDLISVNKVVVEDYSFPFTKGENVQAYELKLTSDYSYELLIKDDF</sequence>
<accession>A0ABS5PJ47</accession>
<comment type="caution">
    <text evidence="2">The sequence shown here is derived from an EMBL/GenBank/DDBJ whole genome shotgun (WGS) entry which is preliminary data.</text>
</comment>
<dbReference type="EMBL" id="JAGYVZ010000051">
    <property type="protein sequence ID" value="MBS7234181.1"/>
    <property type="molecule type" value="Genomic_DNA"/>
</dbReference>
<dbReference type="Pfam" id="PF19512">
    <property type="entry name" value="DUF6046"/>
    <property type="match status" value="1"/>
</dbReference>
<evidence type="ECO:0000313" key="2">
    <source>
        <dbReference type="EMBL" id="MBS7234181.1"/>
    </source>
</evidence>
<protein>
    <recommendedName>
        <fullName evidence="1">DUF6046 domain-containing protein</fullName>
    </recommendedName>
</protein>
<dbReference type="Proteomes" id="UP000722625">
    <property type="component" value="Unassembled WGS sequence"/>
</dbReference>
<name>A0ABS5PJ47_9FLAO</name>
<feature type="domain" description="DUF6046" evidence="1">
    <location>
        <begin position="94"/>
        <end position="221"/>
    </location>
</feature>
<keyword evidence="3" id="KW-1185">Reference proteome</keyword>
<dbReference type="RefSeq" id="WP_213308100.1">
    <property type="nucleotide sequence ID" value="NZ_JAGYVZ010000051.1"/>
</dbReference>
<reference evidence="2 3" key="1">
    <citation type="journal article" date="2018" name="Int. J. Syst. Evol. Microbiol.">
        <title>Flavobacterium chryseum sp. nov. and Flavobacterium psychroterrae sp. nov., novel environmental bacteria isolated from Antarctica.</title>
        <authorList>
            <person name="Kralova S."/>
            <person name="Svec P."/>
            <person name="Busse H.J."/>
            <person name="Stankova E."/>
            <person name="Vaczi P."/>
            <person name="Sedlacek I."/>
        </authorList>
    </citation>
    <scope>NUCLEOTIDE SEQUENCE [LARGE SCALE GENOMIC DNA]</scope>
    <source>
        <strain evidence="2 3">CCM 8827</strain>
    </source>
</reference>
<gene>
    <name evidence="2" type="ORF">KHA90_24575</name>
</gene>